<dbReference type="NCBIfam" id="TIGR03804">
    <property type="entry name" value="para_beta_helix"/>
    <property type="match status" value="1"/>
</dbReference>
<keyword evidence="6" id="KW-1185">Reference proteome</keyword>
<dbReference type="InterPro" id="IPR022441">
    <property type="entry name" value="Para_beta_helix_rpt-2"/>
</dbReference>
<evidence type="ECO:0000313" key="6">
    <source>
        <dbReference type="Proteomes" id="UP000194873"/>
    </source>
</evidence>
<dbReference type="Pfam" id="PF17963">
    <property type="entry name" value="Big_9"/>
    <property type="match status" value="2"/>
</dbReference>
<dbReference type="Proteomes" id="UP000194873">
    <property type="component" value="Unassembled WGS sequence"/>
</dbReference>
<accession>A0A243WHU6</accession>
<proteinExistence type="predicted"/>
<protein>
    <recommendedName>
        <fullName evidence="4">PA14 domain-containing protein</fullName>
    </recommendedName>
</protein>
<organism evidence="5 6">
    <name type="scientific">Hymenobacter crusticola</name>
    <dbReference type="NCBI Taxonomy" id="1770526"/>
    <lineage>
        <taxon>Bacteria</taxon>
        <taxon>Pseudomonadati</taxon>
        <taxon>Bacteroidota</taxon>
        <taxon>Cytophagia</taxon>
        <taxon>Cytophagales</taxon>
        <taxon>Hymenobacteraceae</taxon>
        <taxon>Hymenobacter</taxon>
    </lineage>
</organism>
<name>A0A243WHU6_9BACT</name>
<comment type="subcellular location">
    <subcellularLocation>
        <location evidence="1">Secreted</location>
    </subcellularLocation>
</comment>
<evidence type="ECO:0000256" key="2">
    <source>
        <dbReference type="ARBA" id="ARBA00022525"/>
    </source>
</evidence>
<dbReference type="EMBL" id="MTSE01000002">
    <property type="protein sequence ID" value="OUJ75143.1"/>
    <property type="molecule type" value="Genomic_DNA"/>
</dbReference>
<evidence type="ECO:0000256" key="1">
    <source>
        <dbReference type="ARBA" id="ARBA00004613"/>
    </source>
</evidence>
<evidence type="ECO:0000256" key="3">
    <source>
        <dbReference type="ARBA" id="ARBA00022729"/>
    </source>
</evidence>
<evidence type="ECO:0000259" key="4">
    <source>
        <dbReference type="PROSITE" id="PS51820"/>
    </source>
</evidence>
<dbReference type="InterPro" id="IPR006626">
    <property type="entry name" value="PbH1"/>
</dbReference>
<reference evidence="5 6" key="1">
    <citation type="submission" date="2017-01" db="EMBL/GenBank/DDBJ databases">
        <title>A new Hymenobacter.</title>
        <authorList>
            <person name="Liang Y."/>
            <person name="Feng F."/>
        </authorList>
    </citation>
    <scope>NUCLEOTIDE SEQUENCE [LARGE SCALE GENOMIC DNA]</scope>
    <source>
        <strain evidence="5">MIMBbqt21</strain>
    </source>
</reference>
<comment type="caution">
    <text evidence="5">The sequence shown here is derived from an EMBL/GenBank/DDBJ whole genome shotgun (WGS) entry which is preliminary data.</text>
</comment>
<dbReference type="InterPro" id="IPR037524">
    <property type="entry name" value="PA14/GLEYA"/>
</dbReference>
<dbReference type="Pfam" id="PF17210">
    <property type="entry name" value="SdrD_B"/>
    <property type="match status" value="1"/>
</dbReference>
<dbReference type="InterPro" id="IPR026444">
    <property type="entry name" value="Secre_tail"/>
</dbReference>
<dbReference type="Pfam" id="PF07691">
    <property type="entry name" value="PA14"/>
    <property type="match status" value="1"/>
</dbReference>
<dbReference type="NCBIfam" id="TIGR04183">
    <property type="entry name" value="Por_Secre_tail"/>
    <property type="match status" value="1"/>
</dbReference>
<dbReference type="RefSeq" id="WP_179197573.1">
    <property type="nucleotide sequence ID" value="NZ_MTSE01000002.1"/>
</dbReference>
<dbReference type="PROSITE" id="PS51820">
    <property type="entry name" value="PA14"/>
    <property type="match status" value="1"/>
</dbReference>
<dbReference type="SMART" id="SM00710">
    <property type="entry name" value="PbH1"/>
    <property type="match status" value="6"/>
</dbReference>
<dbReference type="InterPro" id="IPR047589">
    <property type="entry name" value="DUF11_rpt"/>
</dbReference>
<dbReference type="InterPro" id="IPR039448">
    <property type="entry name" value="Beta_helix"/>
</dbReference>
<dbReference type="SUPFAM" id="SSF51126">
    <property type="entry name" value="Pectin lyase-like"/>
    <property type="match status" value="1"/>
</dbReference>
<dbReference type="Pfam" id="PF18962">
    <property type="entry name" value="Por_Secre_tail"/>
    <property type="match status" value="1"/>
</dbReference>
<dbReference type="InterPro" id="IPR001434">
    <property type="entry name" value="OmcB-like_DUF11"/>
</dbReference>
<dbReference type="SMART" id="SM00758">
    <property type="entry name" value="PA14"/>
    <property type="match status" value="1"/>
</dbReference>
<dbReference type="Gene3D" id="2.60.40.2810">
    <property type="match status" value="1"/>
</dbReference>
<dbReference type="InterPro" id="IPR011050">
    <property type="entry name" value="Pectin_lyase_fold/virulence"/>
</dbReference>
<gene>
    <name evidence="5" type="ORF">BXP70_03710</name>
</gene>
<dbReference type="InterPro" id="IPR033764">
    <property type="entry name" value="Sdr_B"/>
</dbReference>
<dbReference type="Gene3D" id="3.90.182.10">
    <property type="entry name" value="Toxin - Anthrax Protective Antigen,domain 1"/>
    <property type="match status" value="1"/>
</dbReference>
<dbReference type="SUPFAM" id="SSF56988">
    <property type="entry name" value="Anthrax protective antigen"/>
    <property type="match status" value="1"/>
</dbReference>
<keyword evidence="3" id="KW-0732">Signal</keyword>
<dbReference type="NCBIfam" id="TIGR01451">
    <property type="entry name" value="B_ant_repeat"/>
    <property type="match status" value="1"/>
</dbReference>
<dbReference type="GO" id="GO:0005576">
    <property type="term" value="C:extracellular region"/>
    <property type="evidence" value="ECO:0007669"/>
    <property type="project" value="UniProtKB-SubCell"/>
</dbReference>
<dbReference type="InterPro" id="IPR011658">
    <property type="entry name" value="PA14_dom"/>
</dbReference>
<feature type="domain" description="PA14" evidence="4">
    <location>
        <begin position="19"/>
        <end position="186"/>
    </location>
</feature>
<keyword evidence="2" id="KW-0964">Secreted</keyword>
<evidence type="ECO:0000313" key="5">
    <source>
        <dbReference type="EMBL" id="OUJ75143.1"/>
    </source>
</evidence>
<dbReference type="Pfam" id="PF01345">
    <property type="entry name" value="DUF11"/>
    <property type="match status" value="4"/>
</dbReference>
<dbReference type="SUPFAM" id="SSF117074">
    <property type="entry name" value="Hypothetical protein PA1324"/>
    <property type="match status" value="1"/>
</dbReference>
<sequence>MGRTVGWAQCQPSFLDNSTTSNGLTAEYYRTTFYQEAGFNASAITFFQRTAPQRRNDLTVNFTTNSFPVTVYSSGTATNPDNFSARYRGSINIPVTGSYTFYLTSDDASYMWIDNPALATTPSATNASISNGGAHSASERSFTVTLTAGFHDILILYAEEGGDNILKFEYASTAAGITRQVVPSSALCAGPAAANNAPVANNITNTTLPISSAAAVLSPNLSGTDTDGTLAYYNIITLPAATAGVLRFNGTAVVAGQAIPSSQLNLLTFTPTAGYTGTATFPYTVTDNAGRTAQTAATYTIPVASTISGVVFEDVNYGGGAGRPSTTTGAAGRPNATVELYNSSGALARTTTTDATGKYTFNIINGTYTIRVVNSTVSSSRAGYTTTLTPVQTYNGTTTRVGGENPSYTDAAANSGTQTLSGLSTGTVTPQSIATITSSGAATVGPDFGFNFDVVTNTNDGGQGSLRQFITNANALSNSGLAQTGQVAGSEVSIFMVPDGAAHAGLLASNNGGPASQLTNGVALIRPTSALPALTDANTAIDGSTQTANIGNTNTGTLGTAGTVGVGPDGIANTGDELALMVVNKPEVQIQSTTSTAVNIGLDVQAAGTLLRGLSVLGFGTATNDDNNANVRVGNVTGFLIESNFLGISATAASLAYSTTSSGTGDNLRIISGKGNGTTTGATASIVQNNLIGYARGKGIGVEAGSTGVVIRNNEIRNNSIGADNLDGIDIENSSATIITGNYVLDNFGAGVDMYGSSGGNALTGNTITNNGRANGENAGVRLFGSDNTVSQNIITNNIGAGIAVTNGTTTTSTTTNTSNNVLSMNSISGNGSVASNGNVTTGNIGIDLETTNNSLPAGSSPFVSYNDNSDTDTGANGLLNYPVIATATIRNGNLLLTGFAKTGALLEFFIATQNAASLNAIGANFGQGSAYLFSRTEGSTADLDAITGSYGQSNATVNGFYQGTETGQNRFSFSIPLASLTSAQQAALAASGVKLTATATITSTSATERGTSEFSGNAPVLQAPVANNDFATTMPGTAYTFTGTTAVTTNDTPSGTIDPTTVTLGTAVPTSQGVFAVDASGNVTFTPAAGFVGIATIPYTVKNTSGTVSNIAYISVEVKGTTFNLATSLSGPSSANAGASVTYNVTSSNPGSVAATNVVETVQLPAGLIITGFTVGGSTGTLNNGVITFPTGNYNQSTGLLTLTIGNLMAGTGTTTTAVVFPAPVTDPLIVTANISGNGGTETITSDNTATVPTTIAPRFDVTTAINGPSSVTAGNEVTYTIVTSNVGPSVNANSVSPATNVIQTVTLPGNVTGIYASNGGTAAFNSSANTTTVTFPAISTLAAGQSQMNTISFVAPSSSFLAPVAVVTSGLTNSNAGDLNSPIAGTNNNTAQLNGATTRPTVTTATGTGAATNVYTTITPSATSVAAGANITLTITANNAGPGAAAGVQEMVALPTGLAFSNLGGGTYNPATGLLTFPALTSNLAVGSSQTYTVTFAAPQQGFVLATATVSTSNADLVPNDNVAEAKVEVTPVTDVATTLAGPVVALPGQTLTYTVTTANNGSATANGVVQKVQLPAGLTSIQLNGVAANSTQYDATSGVLTISFADPLATGFTQTNTISFTAPASMSSFSPVAFVSSSTAETTIANNTATVLTTVTPAADITISATTPASAVVGNQVFYVVSTTNKGAATATSVAPTLQLPAGLGAANVTFPGGTNTGTYDNATGLVTFPVVNALASGASLSNEVAVTMPDVAQLTGVARVTTTSYDTNLDNNYAGVATTPVAATTATADLQVATFTPATTSVNANAATTLTATFNNLGTGTATNVVPQIVLVPGLTDVLVSSSGNYDPNTGIVTYPTVATVAGGAAVIGTYTVSFTAPASGPIKAVAAITSATSDGALSNNTALATVNVTSQANATTSISGPASVAPSSKVTYAVTTSNVSTASPSTNVVQTVTVPSTVTDLTYPAGSSVSTLNGVTTITFPAIASLAGGQANAVTNYVSFTTPSTPTLVTVAGAVTSDVDTDPDNNSASVNTISNRAPVAYNVVNSVQSPEGNTATKAMLISPLVGTDADNNTLTYRITALPTSGTLYLADGTTAVTTTTVLTATSASQLRYLPTIGFVGNAFFSYTATDNASVAATSNTAMYTIQVGTDQNSTYAATPTKGGVAPYQNNDVLTYITDLNGARYVTSGSSSLVYNTTTGALLAGASNGLPTTGTNAVLAATSSLTATQLAALGVSLNTTTGQLFVSDRTKLKAGTYSVTVSTTDVNGGTNSIIQSFTIGSVPLPVELTAFTATAKVNDAVLAWTTASEKNNDHFVVERSLDGQYFTAVGTVAGNGSTNTVHTYSFVDKAAARAGQQLYYRLRQVDTDSTESFSPVRTVQFSAVATVAMELYPNPAVDQTTLDLTQVPAGNYSVTLLDAAGRILSTQQLAGGATHLLHVQNLPAGAYLVVINSNSVHLTKRLLKQ</sequence>
<dbReference type="Gene3D" id="2.60.40.10">
    <property type="entry name" value="Immunoglobulins"/>
    <property type="match status" value="1"/>
</dbReference>
<dbReference type="Pfam" id="PF13229">
    <property type="entry name" value="Beta_helix"/>
    <property type="match status" value="1"/>
</dbReference>
<dbReference type="InterPro" id="IPR013783">
    <property type="entry name" value="Ig-like_fold"/>
</dbReference>